<keyword evidence="4" id="KW-1185">Reference proteome</keyword>
<evidence type="ECO:0000313" key="4">
    <source>
        <dbReference type="Proteomes" id="UP000255024"/>
    </source>
</evidence>
<evidence type="ECO:0000256" key="1">
    <source>
        <dbReference type="ARBA" id="ARBA00008791"/>
    </source>
</evidence>
<comment type="similarity">
    <text evidence="1">Belongs to the universal stress protein A family.</text>
</comment>
<sequence>MKKILFPTDFSETANNALIYALKMADSQKATLFVLHAYEMPVISATANPVMVQDVYKSIELSNFENFKDQVPFIRDIAKENNLDHVPMHFILEEGFLNTILKKRVEEEEIDLVVMGTNGNSGWDRKLLGSNTVNAINSLKAPVLSVPHDAVFNGINSIAFSTLFAASDKIVLDKLVKIAKGYDATIKCIHVIEDVEKVNREVVESWLEYYDGNPITFTLVEGKDVEKEIFTFLDKENIDLLVSVKRNRSFLEKLFTSSMTKKLSYHTHVPIIAFHEE</sequence>
<evidence type="ECO:0000313" key="3">
    <source>
        <dbReference type="EMBL" id="STZ26994.1"/>
    </source>
</evidence>
<dbReference type="EMBL" id="UGQL01000001">
    <property type="protein sequence ID" value="STZ26994.1"/>
    <property type="molecule type" value="Genomic_DNA"/>
</dbReference>
<dbReference type="AlphaFoldDB" id="A0A378RJ39"/>
<dbReference type="Proteomes" id="UP000255024">
    <property type="component" value="Unassembled WGS sequence"/>
</dbReference>
<accession>A0A378RJ39</accession>
<dbReference type="PRINTS" id="PR01438">
    <property type="entry name" value="UNVRSLSTRESS"/>
</dbReference>
<name>A0A378RJ39_MYROD</name>
<dbReference type="PANTHER" id="PTHR46268:SF6">
    <property type="entry name" value="UNIVERSAL STRESS PROTEIN UP12"/>
    <property type="match status" value="1"/>
</dbReference>
<reference evidence="3 4" key="1">
    <citation type="submission" date="2018-06" db="EMBL/GenBank/DDBJ databases">
        <authorList>
            <consortium name="Pathogen Informatics"/>
            <person name="Doyle S."/>
        </authorList>
    </citation>
    <scope>NUCLEOTIDE SEQUENCE [LARGE SCALE GENOMIC DNA]</scope>
    <source>
        <strain evidence="3 4">NCTC11179</strain>
    </source>
</reference>
<dbReference type="PANTHER" id="PTHR46268">
    <property type="entry name" value="STRESS RESPONSE PROTEIN NHAX"/>
    <property type="match status" value="1"/>
</dbReference>
<protein>
    <submittedName>
        <fullName evidence="3">Universal stress protein family</fullName>
    </submittedName>
</protein>
<dbReference type="InterPro" id="IPR006015">
    <property type="entry name" value="Universal_stress_UspA"/>
</dbReference>
<feature type="domain" description="UspA" evidence="2">
    <location>
        <begin position="1"/>
        <end position="147"/>
    </location>
</feature>
<gene>
    <name evidence="3" type="ORF">NCTC11179_00521</name>
</gene>
<evidence type="ECO:0000259" key="2">
    <source>
        <dbReference type="Pfam" id="PF00582"/>
    </source>
</evidence>
<proteinExistence type="inferred from homology"/>
<dbReference type="RefSeq" id="WP_115090025.1">
    <property type="nucleotide sequence ID" value="NZ_CP068107.1"/>
</dbReference>
<organism evidence="3 4">
    <name type="scientific">Myroides odoratus</name>
    <name type="common">Flavobacterium odoratum</name>
    <dbReference type="NCBI Taxonomy" id="256"/>
    <lineage>
        <taxon>Bacteria</taxon>
        <taxon>Pseudomonadati</taxon>
        <taxon>Bacteroidota</taxon>
        <taxon>Flavobacteriia</taxon>
        <taxon>Flavobacteriales</taxon>
        <taxon>Flavobacteriaceae</taxon>
        <taxon>Myroides</taxon>
    </lineage>
</organism>
<dbReference type="CDD" id="cd00293">
    <property type="entry name" value="USP-like"/>
    <property type="match status" value="2"/>
</dbReference>
<dbReference type="InterPro" id="IPR014729">
    <property type="entry name" value="Rossmann-like_a/b/a_fold"/>
</dbReference>
<dbReference type="Gene3D" id="3.40.50.620">
    <property type="entry name" value="HUPs"/>
    <property type="match status" value="2"/>
</dbReference>
<dbReference type="Pfam" id="PF00582">
    <property type="entry name" value="Usp"/>
    <property type="match status" value="1"/>
</dbReference>
<dbReference type="InterPro" id="IPR006016">
    <property type="entry name" value="UspA"/>
</dbReference>
<dbReference type="SUPFAM" id="SSF52402">
    <property type="entry name" value="Adenine nucleotide alpha hydrolases-like"/>
    <property type="match status" value="2"/>
</dbReference>